<evidence type="ECO:0000313" key="2">
    <source>
        <dbReference type="Proteomes" id="UP001341840"/>
    </source>
</evidence>
<protein>
    <recommendedName>
        <fullName evidence="3">Acyltransferase</fullName>
    </recommendedName>
</protein>
<comment type="caution">
    <text evidence="1">The sequence shown here is derived from an EMBL/GenBank/DDBJ whole genome shotgun (WGS) entry which is preliminary data.</text>
</comment>
<reference evidence="1 2" key="1">
    <citation type="journal article" date="2023" name="Plants (Basel)">
        <title>Bridging the Gap: Combining Genomics and Transcriptomics Approaches to Understand Stylosanthes scabra, an Orphan Legume from the Brazilian Caatinga.</title>
        <authorList>
            <person name="Ferreira-Neto J.R.C."/>
            <person name="da Silva M.D."/>
            <person name="Binneck E."/>
            <person name="de Melo N.F."/>
            <person name="da Silva R.H."/>
            <person name="de Melo A.L.T.M."/>
            <person name="Pandolfi V."/>
            <person name="Bustamante F.O."/>
            <person name="Brasileiro-Vidal A.C."/>
            <person name="Benko-Iseppon A.M."/>
        </authorList>
    </citation>
    <scope>NUCLEOTIDE SEQUENCE [LARGE SCALE GENOMIC DNA]</scope>
    <source>
        <tissue evidence="1">Leaves</tissue>
    </source>
</reference>
<evidence type="ECO:0008006" key="3">
    <source>
        <dbReference type="Google" id="ProtNLM"/>
    </source>
</evidence>
<evidence type="ECO:0000313" key="1">
    <source>
        <dbReference type="EMBL" id="MED6124040.1"/>
    </source>
</evidence>
<dbReference type="Proteomes" id="UP001341840">
    <property type="component" value="Unassembled WGS sequence"/>
</dbReference>
<name>A0ABU6RJ77_9FABA</name>
<sequence>MAARFGAKIVPFGTVGEDDVAEVVVDYDDLATIPFFKSQIEKLTAESISLRTDATGEVTNQQVHMPACLPKVPGRFYYYFGKPIETEGRRQVLKDREKSHELYLQVKSEVENCLAYLKEKREGDPYRNIVPRLLYQARHGFDAEVPTFEI</sequence>
<accession>A0ABU6RJ77</accession>
<organism evidence="1 2">
    <name type="scientific">Stylosanthes scabra</name>
    <dbReference type="NCBI Taxonomy" id="79078"/>
    <lineage>
        <taxon>Eukaryota</taxon>
        <taxon>Viridiplantae</taxon>
        <taxon>Streptophyta</taxon>
        <taxon>Embryophyta</taxon>
        <taxon>Tracheophyta</taxon>
        <taxon>Spermatophyta</taxon>
        <taxon>Magnoliopsida</taxon>
        <taxon>eudicotyledons</taxon>
        <taxon>Gunneridae</taxon>
        <taxon>Pentapetalae</taxon>
        <taxon>rosids</taxon>
        <taxon>fabids</taxon>
        <taxon>Fabales</taxon>
        <taxon>Fabaceae</taxon>
        <taxon>Papilionoideae</taxon>
        <taxon>50 kb inversion clade</taxon>
        <taxon>dalbergioids sensu lato</taxon>
        <taxon>Dalbergieae</taxon>
        <taxon>Pterocarpus clade</taxon>
        <taxon>Stylosanthes</taxon>
    </lineage>
</organism>
<dbReference type="PANTHER" id="PTHR22753:SF24">
    <property type="entry name" value="ESTERASE_LIPASE_THIOESTERASE FAMILY PROTEIN"/>
    <property type="match status" value="1"/>
</dbReference>
<proteinExistence type="predicted"/>
<dbReference type="EMBL" id="JASCZI010030637">
    <property type="protein sequence ID" value="MED6124040.1"/>
    <property type="molecule type" value="Genomic_DNA"/>
</dbReference>
<gene>
    <name evidence="1" type="ORF">PIB30_055265</name>
</gene>
<dbReference type="PANTHER" id="PTHR22753">
    <property type="entry name" value="TRANSMEMBRANE PROTEIN 68"/>
    <property type="match status" value="1"/>
</dbReference>
<keyword evidence="2" id="KW-1185">Reference proteome</keyword>